<dbReference type="OrthoDB" id="5772882at2"/>
<dbReference type="AlphaFoldDB" id="A0A4R3IB34"/>
<evidence type="ECO:0000256" key="2">
    <source>
        <dbReference type="SAM" id="Phobius"/>
    </source>
</evidence>
<gene>
    <name evidence="3" type="ORF">BCF53_101143</name>
</gene>
<dbReference type="RefSeq" id="WP_132698852.1">
    <property type="nucleotide sequence ID" value="NZ_SLZR01000001.1"/>
</dbReference>
<keyword evidence="2" id="KW-0472">Membrane</keyword>
<keyword evidence="2" id="KW-0812">Transmembrane</keyword>
<sequence length="72" mass="8156">MSGTFWFVLGILSIVTVGRLASESMKTKRKLAEGASEEQQARMNELEERVKTLERIVTDKRTKLADEIDSLN</sequence>
<proteinExistence type="predicted"/>
<comment type="caution">
    <text evidence="3">The sequence shown here is derived from an EMBL/GenBank/DDBJ whole genome shotgun (WGS) entry which is preliminary data.</text>
</comment>
<keyword evidence="2" id="KW-1133">Transmembrane helix</keyword>
<dbReference type="EMBL" id="SLZR01000001">
    <property type="protein sequence ID" value="TCS43800.1"/>
    <property type="molecule type" value="Genomic_DNA"/>
</dbReference>
<evidence type="ECO:0000313" key="3">
    <source>
        <dbReference type="EMBL" id="TCS43800.1"/>
    </source>
</evidence>
<evidence type="ECO:0000313" key="4">
    <source>
        <dbReference type="Proteomes" id="UP000295793"/>
    </source>
</evidence>
<reference evidence="3 4" key="1">
    <citation type="submission" date="2019-03" db="EMBL/GenBank/DDBJ databases">
        <title>Genomic Encyclopedia of Archaeal and Bacterial Type Strains, Phase II (KMG-II): from individual species to whole genera.</title>
        <authorList>
            <person name="Goeker M."/>
        </authorList>
    </citation>
    <scope>NUCLEOTIDE SEQUENCE [LARGE SCALE GENOMIC DNA]</scope>
    <source>
        <strain evidence="3 4">DSM 15388</strain>
    </source>
</reference>
<feature type="coiled-coil region" evidence="1">
    <location>
        <begin position="29"/>
        <end position="63"/>
    </location>
</feature>
<evidence type="ECO:0000256" key="1">
    <source>
        <dbReference type="SAM" id="Coils"/>
    </source>
</evidence>
<accession>A0A4R3IB34</accession>
<keyword evidence="1" id="KW-0175">Coiled coil</keyword>
<feature type="transmembrane region" description="Helical" evidence="2">
    <location>
        <begin position="6"/>
        <end position="22"/>
    </location>
</feature>
<protein>
    <recommendedName>
        <fullName evidence="5">Phage shock protein B</fullName>
    </recommendedName>
</protein>
<evidence type="ECO:0008006" key="5">
    <source>
        <dbReference type="Google" id="ProtNLM"/>
    </source>
</evidence>
<dbReference type="Proteomes" id="UP000295793">
    <property type="component" value="Unassembled WGS sequence"/>
</dbReference>
<organism evidence="3 4">
    <name type="scientific">Reinekea marinisedimentorum</name>
    <dbReference type="NCBI Taxonomy" id="230495"/>
    <lineage>
        <taxon>Bacteria</taxon>
        <taxon>Pseudomonadati</taxon>
        <taxon>Pseudomonadota</taxon>
        <taxon>Gammaproteobacteria</taxon>
        <taxon>Oceanospirillales</taxon>
        <taxon>Saccharospirillaceae</taxon>
        <taxon>Reinekea</taxon>
    </lineage>
</organism>
<name>A0A4R3IB34_9GAMM</name>
<keyword evidence="4" id="KW-1185">Reference proteome</keyword>